<feature type="compositionally biased region" description="Basic and acidic residues" evidence="2">
    <location>
        <begin position="280"/>
        <end position="290"/>
    </location>
</feature>
<dbReference type="Proteomes" id="UP000224006">
    <property type="component" value="Unassembled WGS sequence"/>
</dbReference>
<dbReference type="STRING" id="94643.A0A2A9M7E8"/>
<dbReference type="Pfam" id="PF02657">
    <property type="entry name" value="SufE"/>
    <property type="match status" value="1"/>
</dbReference>
<keyword evidence="3" id="KW-0812">Transmembrane</keyword>
<dbReference type="AlphaFoldDB" id="A0A2A9M7E8"/>
<evidence type="ECO:0000256" key="2">
    <source>
        <dbReference type="SAM" id="MobiDB-lite"/>
    </source>
</evidence>
<dbReference type="PANTHER" id="PTHR43597">
    <property type="entry name" value="SULFUR ACCEPTOR PROTEIN CSDE"/>
    <property type="match status" value="1"/>
</dbReference>
<dbReference type="SUPFAM" id="SSF82649">
    <property type="entry name" value="SufE/NifU"/>
    <property type="match status" value="1"/>
</dbReference>
<feature type="region of interest" description="Disordered" evidence="2">
    <location>
        <begin position="454"/>
        <end position="478"/>
    </location>
</feature>
<dbReference type="GeneID" id="40307779"/>
<keyword evidence="3" id="KW-1133">Transmembrane helix</keyword>
<feature type="region of interest" description="Disordered" evidence="2">
    <location>
        <begin position="271"/>
        <end position="304"/>
    </location>
</feature>
<dbReference type="OrthoDB" id="411584at2759"/>
<feature type="transmembrane region" description="Helical" evidence="3">
    <location>
        <begin position="43"/>
        <end position="64"/>
    </location>
</feature>
<reference evidence="5 6" key="1">
    <citation type="submission" date="2017-09" db="EMBL/GenBank/DDBJ databases">
        <title>Genome sequencing of Besnoitia besnoiti strain Bb-Ger1.</title>
        <authorList>
            <person name="Schares G."/>
            <person name="Venepally P."/>
            <person name="Lorenzi H.A."/>
        </authorList>
    </citation>
    <scope>NUCLEOTIDE SEQUENCE [LARGE SCALE GENOMIC DNA]</scope>
    <source>
        <strain evidence="5 6">Bb-Ger1</strain>
    </source>
</reference>
<proteinExistence type="inferred from homology"/>
<evidence type="ECO:0000256" key="3">
    <source>
        <dbReference type="SAM" id="Phobius"/>
    </source>
</evidence>
<keyword evidence="6" id="KW-1185">Reference proteome</keyword>
<comment type="caution">
    <text evidence="5">The sequence shown here is derived from an EMBL/GenBank/DDBJ whole genome shotgun (WGS) entry which is preliminary data.</text>
</comment>
<feature type="domain" description="Fe-S metabolism associated" evidence="4">
    <location>
        <begin position="333"/>
        <end position="450"/>
    </location>
</feature>
<gene>
    <name evidence="5" type="ORF">BESB_027270</name>
</gene>
<dbReference type="Gene3D" id="3.90.1010.10">
    <property type="match status" value="1"/>
</dbReference>
<protein>
    <recommendedName>
        <fullName evidence="4">Fe-S metabolism associated domain-containing protein</fullName>
    </recommendedName>
</protein>
<sequence length="478" mass="51097">MILSYVAQNIRRLALSPFLSPGSRPEAVSGLPTDRFFPAGADAATSLCFAFAPLVVLPLLFLGTQRVARKSVLFVFTFFCLFFTALVVAPQASRERLFLTGSSFRASFLKVGRRRGTAIWFVDLAGIPPASKQSRACLGHALGVEAPEAPSSPKWASFFGRSFRVPPAFAGLAPLCPSPLARLRRPPCQLPSLPLFVAFPVLSATITRALPPLAPAVSGETETVAPLRLRLASSAAFDTWSLLGVRGARGERGARSGGNARETAGLGAAFRAPAGAPYGSRREGFSERRGRGLGGRGDTTRGLPSEADEAQLNKLPAPLRDLLRSLRRLPPNDTRARMERLLSLGNGLQQLPLQFRTRDTLVLGCQSLVHVHAEARPDEAGVLRMHYTGSADALTTKGLLQLLVRGLSGSTPDEVIAVPLNIMAFAGLTHFITPSRMNGFTNILKKMKEQAAAAVEAAPVKRENGREGGARGGDHEDL</sequence>
<dbReference type="EMBL" id="NWUJ01000015">
    <property type="protein sequence ID" value="PFH31292.1"/>
    <property type="molecule type" value="Genomic_DNA"/>
</dbReference>
<evidence type="ECO:0000259" key="4">
    <source>
        <dbReference type="Pfam" id="PF02657"/>
    </source>
</evidence>
<dbReference type="InterPro" id="IPR003808">
    <property type="entry name" value="Fe-S_metab-assoc_dom"/>
</dbReference>
<accession>A0A2A9M7E8</accession>
<name>A0A2A9M7E8_BESBE</name>
<feature type="transmembrane region" description="Helical" evidence="3">
    <location>
        <begin position="71"/>
        <end position="89"/>
    </location>
</feature>
<evidence type="ECO:0000313" key="5">
    <source>
        <dbReference type="EMBL" id="PFH31292.1"/>
    </source>
</evidence>
<comment type="similarity">
    <text evidence="1">Belongs to the SufE family.</text>
</comment>
<keyword evidence="3" id="KW-0472">Membrane</keyword>
<dbReference type="VEuPathDB" id="ToxoDB:BESB_027270"/>
<dbReference type="KEGG" id="bbes:BESB_027270"/>
<evidence type="ECO:0000313" key="6">
    <source>
        <dbReference type="Proteomes" id="UP000224006"/>
    </source>
</evidence>
<dbReference type="PANTHER" id="PTHR43597:SF5">
    <property type="entry name" value="SUFE-LIKE PROTEIN 2, CHLOROPLASTIC"/>
    <property type="match status" value="1"/>
</dbReference>
<dbReference type="RefSeq" id="XP_029215301.1">
    <property type="nucleotide sequence ID" value="XM_029361401.1"/>
</dbReference>
<feature type="compositionally biased region" description="Basic and acidic residues" evidence="2">
    <location>
        <begin position="459"/>
        <end position="478"/>
    </location>
</feature>
<evidence type="ECO:0000256" key="1">
    <source>
        <dbReference type="ARBA" id="ARBA00010282"/>
    </source>
</evidence>
<organism evidence="5 6">
    <name type="scientific">Besnoitia besnoiti</name>
    <name type="common">Apicomplexan protozoan</name>
    <dbReference type="NCBI Taxonomy" id="94643"/>
    <lineage>
        <taxon>Eukaryota</taxon>
        <taxon>Sar</taxon>
        <taxon>Alveolata</taxon>
        <taxon>Apicomplexa</taxon>
        <taxon>Conoidasida</taxon>
        <taxon>Coccidia</taxon>
        <taxon>Eucoccidiorida</taxon>
        <taxon>Eimeriorina</taxon>
        <taxon>Sarcocystidae</taxon>
        <taxon>Besnoitia</taxon>
    </lineage>
</organism>